<keyword evidence="2" id="KW-1185">Reference proteome</keyword>
<reference evidence="1 2" key="2">
    <citation type="journal article" date="2022" name="Mol. Ecol. Resour.">
        <title>The genomes of chicory, endive, great burdock and yacon provide insights into Asteraceae paleo-polyploidization history and plant inulin production.</title>
        <authorList>
            <person name="Fan W."/>
            <person name="Wang S."/>
            <person name="Wang H."/>
            <person name="Wang A."/>
            <person name="Jiang F."/>
            <person name="Liu H."/>
            <person name="Zhao H."/>
            <person name="Xu D."/>
            <person name="Zhang Y."/>
        </authorList>
    </citation>
    <scope>NUCLEOTIDE SEQUENCE [LARGE SCALE GENOMIC DNA]</scope>
    <source>
        <strain evidence="2">cv. Niubang</strain>
    </source>
</reference>
<reference evidence="2" key="1">
    <citation type="journal article" date="2022" name="Mol. Ecol. Resour.">
        <title>The genomes of chicory, endive, great burdock and yacon provide insights into Asteraceae palaeo-polyploidization history and plant inulin production.</title>
        <authorList>
            <person name="Fan W."/>
            <person name="Wang S."/>
            <person name="Wang H."/>
            <person name="Wang A."/>
            <person name="Jiang F."/>
            <person name="Liu H."/>
            <person name="Zhao H."/>
            <person name="Xu D."/>
            <person name="Zhang Y."/>
        </authorList>
    </citation>
    <scope>NUCLEOTIDE SEQUENCE [LARGE SCALE GENOMIC DNA]</scope>
    <source>
        <strain evidence="2">cv. Niubang</strain>
    </source>
</reference>
<evidence type="ECO:0000313" key="2">
    <source>
        <dbReference type="Proteomes" id="UP001055879"/>
    </source>
</evidence>
<name>A0ACB9DLC9_ARCLA</name>
<gene>
    <name evidence="1" type="ORF">L6452_09799</name>
</gene>
<protein>
    <submittedName>
        <fullName evidence="1">Uncharacterized protein</fullName>
    </submittedName>
</protein>
<dbReference type="EMBL" id="CM042049">
    <property type="protein sequence ID" value="KAI3747345.1"/>
    <property type="molecule type" value="Genomic_DNA"/>
</dbReference>
<evidence type="ECO:0000313" key="1">
    <source>
        <dbReference type="EMBL" id="KAI3747345.1"/>
    </source>
</evidence>
<accession>A0ACB9DLC9</accession>
<comment type="caution">
    <text evidence="1">The sequence shown here is derived from an EMBL/GenBank/DDBJ whole genome shotgun (WGS) entry which is preliminary data.</text>
</comment>
<dbReference type="Proteomes" id="UP001055879">
    <property type="component" value="Linkage Group LG03"/>
</dbReference>
<proteinExistence type="predicted"/>
<organism evidence="1 2">
    <name type="scientific">Arctium lappa</name>
    <name type="common">Greater burdock</name>
    <name type="synonym">Lappa major</name>
    <dbReference type="NCBI Taxonomy" id="4217"/>
    <lineage>
        <taxon>Eukaryota</taxon>
        <taxon>Viridiplantae</taxon>
        <taxon>Streptophyta</taxon>
        <taxon>Embryophyta</taxon>
        <taxon>Tracheophyta</taxon>
        <taxon>Spermatophyta</taxon>
        <taxon>Magnoliopsida</taxon>
        <taxon>eudicotyledons</taxon>
        <taxon>Gunneridae</taxon>
        <taxon>Pentapetalae</taxon>
        <taxon>asterids</taxon>
        <taxon>campanulids</taxon>
        <taxon>Asterales</taxon>
        <taxon>Asteraceae</taxon>
        <taxon>Carduoideae</taxon>
        <taxon>Cardueae</taxon>
        <taxon>Arctiinae</taxon>
        <taxon>Arctium</taxon>
    </lineage>
</organism>
<sequence>MGYKDNIVPGWVPHSGAIFASNIGTKKECFRQKLFGLPSAMSNFVLHVKKGMILFLFEFERRQLFGVFRAISDGEINIVPNAFKSSGRHFPAQVRFTSVWNCNPLDESEFRDAIRDNYFSGKRFNFGLSEDQVYKLMMLFHTKRIPKNHPERNIRKYGDKPAEEDGRFDDHRTNRDGRFDDQRTNRDGRFDDHRTNRDGRFDDHRTNLFRDRLGFISKEDTHGLDICKYLEDEDKEVDDHVYLNAKFVEEVNNFNCSRGQRNRTVTEERLQEYNGDRFLTNYKTQSDDFGDHSTSQAILGNHLDHPLGGLRRVADAGMHDVNDVHHNLGEIRGITNEDRFFMMEKIKVEHDIEDDRHIFTEPHGKHFGKIGAASSDAKFLIDGITSKSKEFVDDNRTQDEYHVINNFWQTINDGRLFGYESEQGTLIKQEGTDGVWIKPNYDEGSTFRSRTYSEHPLFRPTAAGKKPRYDYKDFGFGDVSPTHSSIRDVVSTNYIAFSHCKQNTLNSSGNPISEVQDSFVSEQLRHPSECSNIGKTYDCNLPYSTCCDTRMITMPIPYDEAPDIRLRPSSFAAGPSSSLVDNCPFYPSSKDALLGKNHETVSCHETRGTHLVEGNRVFKTDTFEGSYFSERSLSLSQVETAENFIKGHRSCGFSSRMSLLSGYDNSYLGEPRSKYIHEVSESSLASKKVFLSDAGLCSREDDPIRYDKIFRQPREDKCLDEPDKRVSVFARLRLAPEAARHEKELDSDEHENRDASINNDMNMLEKIVSGPIKRSGKSISAFKHDDDIIARKIVDYDLSKVKMEPDADLADETIEGGSGSILHETRLVDFKRRKRANKNLDDKSKENTAGPVESERSGNTVSEPDVGSVETNSLIGMPGKRRRLVRPVFVINESTADAKNPLPTSNENTPLKDDSNPTKAVESLEKVEASIESVQVSAECQKDVIEGEASSEVGGDGNAENDKVLDGNERERPQKECDVVDGITRVGSPKDDRKMCGWIEW</sequence>